<feature type="compositionally biased region" description="Low complexity" evidence="1">
    <location>
        <begin position="1"/>
        <end position="10"/>
    </location>
</feature>
<dbReference type="Proteomes" id="UP001652583">
    <property type="component" value="Chromosome A3"/>
</dbReference>
<evidence type="ECO:0000313" key="2">
    <source>
        <dbReference type="Proteomes" id="UP001652583"/>
    </source>
</evidence>
<feature type="region of interest" description="Disordered" evidence="1">
    <location>
        <begin position="1"/>
        <end position="115"/>
    </location>
</feature>
<reference evidence="3" key="1">
    <citation type="submission" date="2025-08" db="UniProtKB">
        <authorList>
            <consortium name="RefSeq"/>
        </authorList>
    </citation>
    <scope>IDENTIFICATION</scope>
    <source>
        <tissue evidence="3">Blood</tissue>
    </source>
</reference>
<dbReference type="GeneID" id="128311341"/>
<protein>
    <submittedName>
        <fullName evidence="3">Basic proline-rich protein-like</fullName>
    </submittedName>
</protein>
<proteinExistence type="predicted"/>
<evidence type="ECO:0000256" key="1">
    <source>
        <dbReference type="SAM" id="MobiDB-lite"/>
    </source>
</evidence>
<evidence type="ECO:0000313" key="3">
    <source>
        <dbReference type="RefSeq" id="XP_053057310.1"/>
    </source>
</evidence>
<feature type="compositionally biased region" description="Pro residues" evidence="1">
    <location>
        <begin position="72"/>
        <end position="91"/>
    </location>
</feature>
<sequence length="241" mass="25611">MRPQPSLLWPSPGPPGLMQEESVLPSRSNLNLPLPSSCKTPPPGAGPPWGAPPTAGAPRRNRSERAAVAPLGPAPAPLARPPVLPPTPAQPRPSLGGPLSRALSPQRASPGCRGEETAQDFFCSRNLGSRVNAPCGAPGKLHKSSRRLQPGETVPGEWMRTARIKKGPQLCPQPRSEVCAPSQLSQAALRPRGRWRGWERSATPGAWVWPSPSTPSTPGVTLLARSVRRPDFGFSENAVKH</sequence>
<feature type="region of interest" description="Disordered" evidence="1">
    <location>
        <begin position="136"/>
        <end position="155"/>
    </location>
</feature>
<feature type="compositionally biased region" description="Pro residues" evidence="1">
    <location>
        <begin position="40"/>
        <end position="51"/>
    </location>
</feature>
<dbReference type="RefSeq" id="XP_053057310.1">
    <property type="nucleotide sequence ID" value="XM_053201335.1"/>
</dbReference>
<accession>A0ABM3ND00</accession>
<name>A0ABM3ND00_ACIJB</name>
<gene>
    <name evidence="3" type="primary">LOC128311341</name>
</gene>
<keyword evidence="2" id="KW-1185">Reference proteome</keyword>
<feature type="compositionally biased region" description="Low complexity" evidence="1">
    <location>
        <begin position="24"/>
        <end position="37"/>
    </location>
</feature>
<organism evidence="2 3">
    <name type="scientific">Acinonyx jubatus</name>
    <name type="common">Cheetah</name>
    <dbReference type="NCBI Taxonomy" id="32536"/>
    <lineage>
        <taxon>Eukaryota</taxon>
        <taxon>Metazoa</taxon>
        <taxon>Chordata</taxon>
        <taxon>Craniata</taxon>
        <taxon>Vertebrata</taxon>
        <taxon>Euteleostomi</taxon>
        <taxon>Mammalia</taxon>
        <taxon>Eutheria</taxon>
        <taxon>Laurasiatheria</taxon>
        <taxon>Carnivora</taxon>
        <taxon>Feliformia</taxon>
        <taxon>Felidae</taxon>
        <taxon>Felinae</taxon>
        <taxon>Acinonyx</taxon>
    </lineage>
</organism>